<dbReference type="Proteomes" id="UP000681722">
    <property type="component" value="Unassembled WGS sequence"/>
</dbReference>
<dbReference type="InterPro" id="IPR042462">
    <property type="entry name" value="ARMC7"/>
</dbReference>
<dbReference type="Gene3D" id="1.25.10.10">
    <property type="entry name" value="Leucine-rich Repeat Variant"/>
    <property type="match status" value="1"/>
</dbReference>
<protein>
    <recommendedName>
        <fullName evidence="4">Armadillo repeat-containing protein 7</fullName>
    </recommendedName>
</protein>
<dbReference type="AlphaFoldDB" id="A0A814CXZ8"/>
<dbReference type="EMBL" id="CAJOBC010002250">
    <property type="protein sequence ID" value="CAF3723542.1"/>
    <property type="molecule type" value="Genomic_DNA"/>
</dbReference>
<comment type="caution">
    <text evidence="1">The sequence shown here is derived from an EMBL/GenBank/DDBJ whole genome shotgun (WGS) entry which is preliminary data.</text>
</comment>
<dbReference type="InterPro" id="IPR016024">
    <property type="entry name" value="ARM-type_fold"/>
</dbReference>
<accession>A0A814CXZ8</accession>
<proteinExistence type="predicted"/>
<dbReference type="SUPFAM" id="SSF48371">
    <property type="entry name" value="ARM repeat"/>
    <property type="match status" value="1"/>
</dbReference>
<name>A0A814CXZ8_9BILA</name>
<sequence>MFSTPESLKRRTGQFGVSRFPYLQQLVCEYEDSSCSDEHKLQILANLANFAYDPINYDYIRQLNIIHLFMDCLKMNIEGYINENNSEQQQFLEYCIGGLCNLCLDNKNKLLILNDDCVLLSIIKCLCSNSINIVLNSMCLLMFLITDESKDKICSTQVIECLKQYKQSNDQRLANMAKVFLNEYCTEQNKMSST</sequence>
<keyword evidence="3" id="KW-1185">Reference proteome</keyword>
<dbReference type="OrthoDB" id="201709at2759"/>
<reference evidence="1" key="1">
    <citation type="submission" date="2021-02" db="EMBL/GenBank/DDBJ databases">
        <authorList>
            <person name="Nowell W R."/>
        </authorList>
    </citation>
    <scope>NUCLEOTIDE SEQUENCE</scope>
</reference>
<evidence type="ECO:0000313" key="3">
    <source>
        <dbReference type="Proteomes" id="UP000663829"/>
    </source>
</evidence>
<dbReference type="PANTHER" id="PTHR46263">
    <property type="entry name" value="ARMADILLO REPEAT-CONTAINING PROTEIN 7"/>
    <property type="match status" value="1"/>
</dbReference>
<organism evidence="1 3">
    <name type="scientific">Didymodactylos carnosus</name>
    <dbReference type="NCBI Taxonomy" id="1234261"/>
    <lineage>
        <taxon>Eukaryota</taxon>
        <taxon>Metazoa</taxon>
        <taxon>Spiralia</taxon>
        <taxon>Gnathifera</taxon>
        <taxon>Rotifera</taxon>
        <taxon>Eurotatoria</taxon>
        <taxon>Bdelloidea</taxon>
        <taxon>Philodinida</taxon>
        <taxon>Philodinidae</taxon>
        <taxon>Didymodactylos</taxon>
    </lineage>
</organism>
<dbReference type="PANTHER" id="PTHR46263:SF1">
    <property type="entry name" value="ARMADILLO REPEAT-CONTAINING PROTEIN 7"/>
    <property type="match status" value="1"/>
</dbReference>
<evidence type="ECO:0008006" key="4">
    <source>
        <dbReference type="Google" id="ProtNLM"/>
    </source>
</evidence>
<dbReference type="InterPro" id="IPR011989">
    <property type="entry name" value="ARM-like"/>
</dbReference>
<gene>
    <name evidence="1" type="ORF">GPM918_LOCUS11054</name>
    <name evidence="2" type="ORF">SRO942_LOCUS11055</name>
</gene>
<evidence type="ECO:0000313" key="2">
    <source>
        <dbReference type="EMBL" id="CAF3723542.1"/>
    </source>
</evidence>
<dbReference type="Proteomes" id="UP000663829">
    <property type="component" value="Unassembled WGS sequence"/>
</dbReference>
<evidence type="ECO:0000313" key="1">
    <source>
        <dbReference type="EMBL" id="CAF0947472.1"/>
    </source>
</evidence>
<dbReference type="EMBL" id="CAJNOQ010002250">
    <property type="protein sequence ID" value="CAF0947472.1"/>
    <property type="molecule type" value="Genomic_DNA"/>
</dbReference>